<gene>
    <name evidence="3" type="primary">TEX38</name>
</gene>
<sequence length="171" mass="18953">MAISSDLLPTYFGCLGLWYVLVFGCMLLFHWRKRIHGKRRARAWVKQLKAETYFQSALDHTAKKTQPGAKVEVYNLAFDSIPKLHDSSRSNETMANSNGCSIPSIPDPDPCKPVFQEVPCACVLSHLPPLLEHSASYPCSKIPVRSTPYISIVKSVTLKNGPFNIGSSISS</sequence>
<dbReference type="RefSeq" id="XP_020663167.2">
    <property type="nucleotide sequence ID" value="XM_020807508.2"/>
</dbReference>
<reference evidence="3" key="1">
    <citation type="submission" date="2025-08" db="UniProtKB">
        <authorList>
            <consortium name="RefSeq"/>
        </authorList>
    </citation>
    <scope>IDENTIFICATION</scope>
</reference>
<keyword evidence="1" id="KW-0472">Membrane</keyword>
<dbReference type="GeneID" id="110086544"/>
<dbReference type="CTD" id="374973"/>
<name>A0A6J0UR39_9SAUR</name>
<keyword evidence="1" id="KW-0812">Transmembrane</keyword>
<dbReference type="Pfam" id="PF15834">
    <property type="entry name" value="THEG4"/>
    <property type="match status" value="2"/>
</dbReference>
<dbReference type="PANTHER" id="PTHR37362">
    <property type="entry name" value="TESTIS-EXPRESSED PROTEIN 38"/>
    <property type="match status" value="1"/>
</dbReference>
<evidence type="ECO:0000313" key="3">
    <source>
        <dbReference type="RefSeq" id="XP_020663167.2"/>
    </source>
</evidence>
<protein>
    <submittedName>
        <fullName evidence="3">Testis-expressed protein 38</fullName>
    </submittedName>
</protein>
<feature type="transmembrane region" description="Helical" evidence="1">
    <location>
        <begin position="12"/>
        <end position="31"/>
    </location>
</feature>
<dbReference type="PANTHER" id="PTHR37362:SF1">
    <property type="entry name" value="TESTIS-EXPRESSED PROTEIN 38"/>
    <property type="match status" value="1"/>
</dbReference>
<accession>A0A6J0UR39</accession>
<dbReference type="KEGG" id="pvt:110086544"/>
<proteinExistence type="predicted"/>
<dbReference type="OrthoDB" id="9439442at2759"/>
<dbReference type="AlphaFoldDB" id="A0A6J0UR39"/>
<dbReference type="InterPro" id="IPR031677">
    <property type="entry name" value="TEX38"/>
</dbReference>
<dbReference type="InParanoid" id="A0A6J0UR39"/>
<organism evidence="2 3">
    <name type="scientific">Pogona vitticeps</name>
    <name type="common">central bearded dragon</name>
    <dbReference type="NCBI Taxonomy" id="103695"/>
    <lineage>
        <taxon>Eukaryota</taxon>
        <taxon>Metazoa</taxon>
        <taxon>Chordata</taxon>
        <taxon>Craniata</taxon>
        <taxon>Vertebrata</taxon>
        <taxon>Euteleostomi</taxon>
        <taxon>Lepidosauria</taxon>
        <taxon>Squamata</taxon>
        <taxon>Bifurcata</taxon>
        <taxon>Unidentata</taxon>
        <taxon>Episquamata</taxon>
        <taxon>Toxicofera</taxon>
        <taxon>Iguania</taxon>
        <taxon>Acrodonta</taxon>
        <taxon>Agamidae</taxon>
        <taxon>Amphibolurinae</taxon>
        <taxon>Pogona</taxon>
    </lineage>
</organism>
<evidence type="ECO:0000256" key="1">
    <source>
        <dbReference type="SAM" id="Phobius"/>
    </source>
</evidence>
<evidence type="ECO:0000313" key="2">
    <source>
        <dbReference type="Proteomes" id="UP001652642"/>
    </source>
</evidence>
<dbReference type="Proteomes" id="UP001652642">
    <property type="component" value="Chromosome 4"/>
</dbReference>
<keyword evidence="2" id="KW-1185">Reference proteome</keyword>
<keyword evidence="1" id="KW-1133">Transmembrane helix</keyword>